<protein>
    <submittedName>
        <fullName evidence="2">Glycosyl transferase family 2</fullName>
    </submittedName>
</protein>
<dbReference type="OrthoDB" id="786280at2"/>
<organism evidence="2 3">
    <name type="scientific">Chitinophaga japonensis</name>
    <name type="common">Flexibacter japonensis</name>
    <dbReference type="NCBI Taxonomy" id="104662"/>
    <lineage>
        <taxon>Bacteria</taxon>
        <taxon>Pseudomonadati</taxon>
        <taxon>Bacteroidota</taxon>
        <taxon>Chitinophagia</taxon>
        <taxon>Chitinophagales</taxon>
        <taxon>Chitinophagaceae</taxon>
        <taxon>Chitinophaga</taxon>
    </lineage>
</organism>
<dbReference type="Pfam" id="PF00535">
    <property type="entry name" value="Glycos_transf_2"/>
    <property type="match status" value="1"/>
</dbReference>
<keyword evidence="2" id="KW-0808">Transferase</keyword>
<comment type="caution">
    <text evidence="2">The sequence shown here is derived from an EMBL/GenBank/DDBJ whole genome shotgun (WGS) entry which is preliminary data.</text>
</comment>
<dbReference type="GO" id="GO:0016758">
    <property type="term" value="F:hexosyltransferase activity"/>
    <property type="evidence" value="ECO:0007669"/>
    <property type="project" value="UniProtKB-ARBA"/>
</dbReference>
<name>A0A562SZR4_CHIJA</name>
<proteinExistence type="predicted"/>
<dbReference type="InterPro" id="IPR029044">
    <property type="entry name" value="Nucleotide-diphossugar_trans"/>
</dbReference>
<feature type="domain" description="Glycosyltransferase 2-like" evidence="1">
    <location>
        <begin position="4"/>
        <end position="137"/>
    </location>
</feature>
<evidence type="ECO:0000313" key="2">
    <source>
        <dbReference type="EMBL" id="TWI86779.1"/>
    </source>
</evidence>
<dbReference type="PANTHER" id="PTHR22916">
    <property type="entry name" value="GLYCOSYLTRANSFERASE"/>
    <property type="match status" value="1"/>
</dbReference>
<dbReference type="Proteomes" id="UP000316778">
    <property type="component" value="Unassembled WGS sequence"/>
</dbReference>
<dbReference type="Gene3D" id="3.90.550.10">
    <property type="entry name" value="Spore Coat Polysaccharide Biosynthesis Protein SpsA, Chain A"/>
    <property type="match status" value="1"/>
</dbReference>
<dbReference type="SUPFAM" id="SSF53448">
    <property type="entry name" value="Nucleotide-diphospho-sugar transferases"/>
    <property type="match status" value="1"/>
</dbReference>
<gene>
    <name evidence="2" type="ORF">LX66_4043</name>
</gene>
<dbReference type="AlphaFoldDB" id="A0A562SZR4"/>
<dbReference type="EMBL" id="VLLG01000004">
    <property type="protein sequence ID" value="TWI86779.1"/>
    <property type="molecule type" value="Genomic_DNA"/>
</dbReference>
<dbReference type="RefSeq" id="WP_158642688.1">
    <property type="nucleotide sequence ID" value="NZ_BAAAFY010000004.1"/>
</dbReference>
<accession>A0A562SZR4</accession>
<evidence type="ECO:0000259" key="1">
    <source>
        <dbReference type="Pfam" id="PF00535"/>
    </source>
</evidence>
<sequence length="331" mass="37318">MDYSLVVCAYNPDERLLKRCLAAIQRLDKSGMSTEVILVDNNSEVPLKSRPYIQEYMEQITGMQLLMVAEQGVSYARIAAIEAAKGKYIVYFDHDNEPEGDYLQELRTLHEQHPEVAAWGPGKVTVDFIDGIRNDIRQFASGAFQQRNDQEIAFASTPDWQSCYPFGTGLCTEAFLLKKYVQLAQKGHLSLPGRKGNKLSSGEDTQMVLLCIREGYAAGVSPSLRLTHIIPGSRANVSYLKRLIYGTFLCYGASWLQVFPERKTYLQHTIMPRLEFSGRSLKKLVKAKWSRDPHKLFNLVEFIATNAGTYAALNKPVPVLIKGIIKYLKVV</sequence>
<keyword evidence="3" id="KW-1185">Reference proteome</keyword>
<dbReference type="CDD" id="cd00761">
    <property type="entry name" value="Glyco_tranf_GTA_type"/>
    <property type="match status" value="1"/>
</dbReference>
<evidence type="ECO:0000313" key="3">
    <source>
        <dbReference type="Proteomes" id="UP000316778"/>
    </source>
</evidence>
<reference evidence="2 3" key="1">
    <citation type="journal article" date="2013" name="Stand. Genomic Sci.">
        <title>Genomic Encyclopedia of Type Strains, Phase I: The one thousand microbial genomes (KMG-I) project.</title>
        <authorList>
            <person name="Kyrpides N.C."/>
            <person name="Woyke T."/>
            <person name="Eisen J.A."/>
            <person name="Garrity G."/>
            <person name="Lilburn T.G."/>
            <person name="Beck B.J."/>
            <person name="Whitman W.B."/>
            <person name="Hugenholtz P."/>
            <person name="Klenk H.P."/>
        </authorList>
    </citation>
    <scope>NUCLEOTIDE SEQUENCE [LARGE SCALE GENOMIC DNA]</scope>
    <source>
        <strain evidence="2 3">DSM 13484</strain>
    </source>
</reference>
<dbReference type="InterPro" id="IPR001173">
    <property type="entry name" value="Glyco_trans_2-like"/>
</dbReference>